<dbReference type="FunFam" id="1.10.287.990:FF:000002">
    <property type="entry name" value="Superoxide dismutase"/>
    <property type="match status" value="1"/>
</dbReference>
<dbReference type="RefSeq" id="WP_087143501.1">
    <property type="nucleotide sequence ID" value="NZ_FUKI01000108.1"/>
</dbReference>
<dbReference type="EMBL" id="FUKI01000108">
    <property type="protein sequence ID" value="SJM92690.1"/>
    <property type="molecule type" value="Genomic_DNA"/>
</dbReference>
<dbReference type="Pfam" id="PF00081">
    <property type="entry name" value="Sod_Fe_N"/>
    <property type="match status" value="1"/>
</dbReference>
<dbReference type="InterPro" id="IPR036314">
    <property type="entry name" value="SOD_C_sf"/>
</dbReference>
<evidence type="ECO:0000313" key="11">
    <source>
        <dbReference type="Proteomes" id="UP000195667"/>
    </source>
</evidence>
<comment type="catalytic activity">
    <reaction evidence="5 7">
        <text>2 superoxide + 2 H(+) = H2O2 + O2</text>
        <dbReference type="Rhea" id="RHEA:20696"/>
        <dbReference type="ChEBI" id="CHEBI:15378"/>
        <dbReference type="ChEBI" id="CHEBI:15379"/>
        <dbReference type="ChEBI" id="CHEBI:16240"/>
        <dbReference type="ChEBI" id="CHEBI:18421"/>
        <dbReference type="EC" id="1.15.1.1"/>
    </reaction>
</comment>
<evidence type="ECO:0000256" key="4">
    <source>
        <dbReference type="ARBA" id="ARBA00023004"/>
    </source>
</evidence>
<dbReference type="PANTHER" id="PTHR42769:SF3">
    <property type="entry name" value="SUPEROXIDE DISMUTASE [FE] 2, CHLOROPLASTIC"/>
    <property type="match status" value="1"/>
</dbReference>
<evidence type="ECO:0000256" key="7">
    <source>
        <dbReference type="RuleBase" id="RU000414"/>
    </source>
</evidence>
<dbReference type="GO" id="GO:0046872">
    <property type="term" value="F:metal ion binding"/>
    <property type="evidence" value="ECO:0007669"/>
    <property type="project" value="UniProtKB-KW"/>
</dbReference>
<keyword evidence="4" id="KW-0408">Iron</keyword>
<dbReference type="Gene3D" id="1.10.287.990">
    <property type="entry name" value="Fe,Mn superoxide dismutase (SOD) domain"/>
    <property type="match status" value="1"/>
</dbReference>
<gene>
    <name evidence="10" type="primary">sodB</name>
    <name evidence="10" type="ORF">CRENPOLYSF1_330005</name>
</gene>
<dbReference type="PRINTS" id="PR01703">
    <property type="entry name" value="MNSODISMTASE"/>
</dbReference>
<feature type="domain" description="Manganese/iron superoxide dismutase C-terminal" evidence="9">
    <location>
        <begin position="170"/>
        <end position="254"/>
    </location>
</feature>
<dbReference type="SUPFAM" id="SSF54719">
    <property type="entry name" value="Fe,Mn superoxide dismutase (SOD), C-terminal domain"/>
    <property type="match status" value="1"/>
</dbReference>
<dbReference type="SUPFAM" id="SSF46609">
    <property type="entry name" value="Fe,Mn superoxide dismutase (SOD), N-terminal domain"/>
    <property type="match status" value="1"/>
</dbReference>
<dbReference type="AlphaFoldDB" id="A0A1R4H9Z6"/>
<accession>A0A1R4H9Z6</accession>
<dbReference type="InterPro" id="IPR036324">
    <property type="entry name" value="Mn/Fe_SOD_N_sf"/>
</dbReference>
<keyword evidence="11" id="KW-1185">Reference proteome</keyword>
<evidence type="ECO:0000259" key="9">
    <source>
        <dbReference type="Pfam" id="PF02777"/>
    </source>
</evidence>
<feature type="binding site" evidence="6">
    <location>
        <position position="70"/>
    </location>
    <ligand>
        <name>Mn(2+)</name>
        <dbReference type="ChEBI" id="CHEBI:29035"/>
    </ligand>
</feature>
<dbReference type="OrthoDB" id="9803125at2"/>
<evidence type="ECO:0000259" key="8">
    <source>
        <dbReference type="Pfam" id="PF00081"/>
    </source>
</evidence>
<evidence type="ECO:0000256" key="5">
    <source>
        <dbReference type="ARBA" id="ARBA00049204"/>
    </source>
</evidence>
<dbReference type="Pfam" id="PF02777">
    <property type="entry name" value="Sod_Fe_C"/>
    <property type="match status" value="1"/>
</dbReference>
<dbReference type="PROSITE" id="PS51318">
    <property type="entry name" value="TAT"/>
    <property type="match status" value="1"/>
</dbReference>
<dbReference type="PIRSF" id="PIRSF000349">
    <property type="entry name" value="SODismutase"/>
    <property type="match status" value="1"/>
</dbReference>
<proteinExistence type="inferred from homology"/>
<dbReference type="PANTHER" id="PTHR42769">
    <property type="entry name" value="SUPEROXIDE DISMUTASE"/>
    <property type="match status" value="1"/>
</dbReference>
<evidence type="ECO:0000256" key="1">
    <source>
        <dbReference type="ARBA" id="ARBA00008714"/>
    </source>
</evidence>
<evidence type="ECO:0000256" key="3">
    <source>
        <dbReference type="ARBA" id="ARBA00023002"/>
    </source>
</evidence>
<evidence type="ECO:0000256" key="6">
    <source>
        <dbReference type="PIRSR" id="PIRSR000349-1"/>
    </source>
</evidence>
<feature type="binding site" evidence="6">
    <location>
        <position position="221"/>
    </location>
    <ligand>
        <name>Mn(2+)</name>
        <dbReference type="ChEBI" id="CHEBI:29035"/>
    </ligand>
</feature>
<sequence length="260" mass="28761">MSLGHSINRRDFLRVSGAITAVTAATLAGLGGEALATSVTPSATTIVLPPLPYLETALEPVISAKTVGFHYGKHHAGYITNLNNFIAGTKYVGMSLEKIIKATAGKRLLDKMIFNNAAQTWNHTFYWNSLKPGAGDKVLPTGQLLKLIKRDFGHFSDPAKDDKGVWINPGFKQKYFDAAKGLFGSGWAWVIINKKGKLEILTTSNADVPFTDGLRPLCVIDVWEHAYYLDYQNVRINYLNGVLDNLINWDFAAQNIKRKY</sequence>
<dbReference type="InterPro" id="IPR006311">
    <property type="entry name" value="TAT_signal"/>
</dbReference>
<dbReference type="EC" id="1.15.1.1" evidence="7"/>
<feature type="domain" description="Manganese/iron superoxide dismutase N-terminal" evidence="8">
    <location>
        <begin position="48"/>
        <end position="130"/>
    </location>
</feature>
<comment type="function">
    <text evidence="7">Destroys radicals which are normally produced within the cells and which are toxic to biological systems.</text>
</comment>
<dbReference type="InterPro" id="IPR019833">
    <property type="entry name" value="Mn/Fe_SOD_BS"/>
</dbReference>
<protein>
    <recommendedName>
        <fullName evidence="7">Superoxide dismutase</fullName>
        <ecNumber evidence="7">1.15.1.1</ecNumber>
    </recommendedName>
</protein>
<dbReference type="Gene3D" id="3.55.40.20">
    <property type="entry name" value="Iron/manganese superoxide dismutase, C-terminal domain"/>
    <property type="match status" value="1"/>
</dbReference>
<keyword evidence="2 6" id="KW-0479">Metal-binding</keyword>
<organism evidence="10 11">
    <name type="scientific">Crenothrix polyspora</name>
    <dbReference type="NCBI Taxonomy" id="360316"/>
    <lineage>
        <taxon>Bacteria</taxon>
        <taxon>Pseudomonadati</taxon>
        <taxon>Pseudomonadota</taxon>
        <taxon>Gammaproteobacteria</taxon>
        <taxon>Methylococcales</taxon>
        <taxon>Crenotrichaceae</taxon>
        <taxon>Crenothrix</taxon>
    </lineage>
</organism>
<reference evidence="11" key="1">
    <citation type="submission" date="2017-02" db="EMBL/GenBank/DDBJ databases">
        <authorList>
            <person name="Daims H."/>
        </authorList>
    </citation>
    <scope>NUCLEOTIDE SEQUENCE [LARGE SCALE GENOMIC DNA]</scope>
</reference>
<comment type="similarity">
    <text evidence="1 7">Belongs to the iron/manganese superoxide dismutase family.</text>
</comment>
<dbReference type="InterPro" id="IPR019832">
    <property type="entry name" value="Mn/Fe_SOD_C"/>
</dbReference>
<feature type="binding site" evidence="6">
    <location>
        <position position="123"/>
    </location>
    <ligand>
        <name>Mn(2+)</name>
        <dbReference type="ChEBI" id="CHEBI:29035"/>
    </ligand>
</feature>
<evidence type="ECO:0000313" key="10">
    <source>
        <dbReference type="EMBL" id="SJM92690.1"/>
    </source>
</evidence>
<dbReference type="GO" id="GO:0004784">
    <property type="term" value="F:superoxide dismutase activity"/>
    <property type="evidence" value="ECO:0007669"/>
    <property type="project" value="UniProtKB-EC"/>
</dbReference>
<keyword evidence="3 7" id="KW-0560">Oxidoreductase</keyword>
<name>A0A1R4H9Z6_9GAMM</name>
<dbReference type="Proteomes" id="UP000195667">
    <property type="component" value="Unassembled WGS sequence"/>
</dbReference>
<dbReference type="InterPro" id="IPR001189">
    <property type="entry name" value="Mn/Fe_SOD"/>
</dbReference>
<dbReference type="PROSITE" id="PS00088">
    <property type="entry name" value="SOD_MN"/>
    <property type="match status" value="1"/>
</dbReference>
<feature type="binding site" evidence="6">
    <location>
        <position position="225"/>
    </location>
    <ligand>
        <name>Mn(2+)</name>
        <dbReference type="ChEBI" id="CHEBI:29035"/>
    </ligand>
</feature>
<dbReference type="InterPro" id="IPR019831">
    <property type="entry name" value="Mn/Fe_SOD_N"/>
</dbReference>
<evidence type="ECO:0000256" key="2">
    <source>
        <dbReference type="ARBA" id="ARBA00022723"/>
    </source>
</evidence>